<dbReference type="FunFam" id="2.10.230.10:FF:000002">
    <property type="entry name" value="Molecular chaperone DnaJ"/>
    <property type="match status" value="1"/>
</dbReference>
<feature type="binding site" evidence="11">
    <location>
        <position position="192"/>
    </location>
    <ligand>
        <name>Zn(2+)</name>
        <dbReference type="ChEBI" id="CHEBI:29105"/>
        <label>2</label>
    </ligand>
</feature>
<dbReference type="PANTHER" id="PTHR43096">
    <property type="entry name" value="DNAJ HOMOLOG 1, MITOCHONDRIAL-RELATED"/>
    <property type="match status" value="1"/>
</dbReference>
<evidence type="ECO:0000256" key="5">
    <source>
        <dbReference type="ARBA" id="ARBA00022771"/>
    </source>
</evidence>
<feature type="repeat" description="CXXCXGXG motif" evidence="11">
    <location>
        <begin position="214"/>
        <end position="221"/>
    </location>
</feature>
<dbReference type="HAMAP" id="MF_01152">
    <property type="entry name" value="DnaJ"/>
    <property type="match status" value="1"/>
</dbReference>
<evidence type="ECO:0000256" key="2">
    <source>
        <dbReference type="ARBA" id="ARBA00022705"/>
    </source>
</evidence>
<dbReference type="GO" id="GO:0009408">
    <property type="term" value="P:response to heat"/>
    <property type="evidence" value="ECO:0007669"/>
    <property type="project" value="InterPro"/>
</dbReference>
<dbReference type="NCBIfam" id="NF010872">
    <property type="entry name" value="PRK14279.1"/>
    <property type="match status" value="1"/>
</dbReference>
<keyword evidence="1 11" id="KW-0963">Cytoplasm</keyword>
<feature type="binding site" evidence="11">
    <location>
        <position position="231"/>
    </location>
    <ligand>
        <name>Zn(2+)</name>
        <dbReference type="ChEBI" id="CHEBI:29105"/>
        <label>1</label>
    </ligand>
</feature>
<dbReference type="RefSeq" id="WP_137816205.1">
    <property type="nucleotide sequence ID" value="NZ_BJFL01000037.1"/>
</dbReference>
<sequence>MSERDWLEKDFYRELGVSPDASQDEIKKAYRKLARELHPDANPGNAEAERRFKTVSEAYGVLADPAKRKQYDEARKLFGAGTFRPGGGGFGGFGTGPGAGGFDLGDLFGGPMGEAGGTGGLGDLLGGLFGGRRGGTTSATRPRRGEDVETDVRIDFTEAVRGATVPLRLSSPGACGTCRGSGARPGTTPRTCPTCAGAGLVTRSQGAFAFSEPCRDCRGTGRIVDQPCPECRGNGVSTRTRTLNVRIPAGVDDGQRIRLAGQGEPGRNGGPSGDLYVRVHVNPHPVFGRSGDDLTITVPVTFPEAVLGTTITVPTLDGKVSLKIRPGTSSGQVQRVRGRGIRRRDGRQGDLLVTVQVAVPSKLDGAAEDALRAYAEATAGQDPRADLTELLRRSESP</sequence>
<evidence type="ECO:0000256" key="1">
    <source>
        <dbReference type="ARBA" id="ARBA00022490"/>
    </source>
</evidence>
<dbReference type="EMBL" id="BJFL01000037">
    <property type="protein sequence ID" value="GDY33241.1"/>
    <property type="molecule type" value="Genomic_DNA"/>
</dbReference>
<feature type="binding site" evidence="11">
    <location>
        <position position="175"/>
    </location>
    <ligand>
        <name>Zn(2+)</name>
        <dbReference type="ChEBI" id="CHEBI:29105"/>
        <label>1</label>
    </ligand>
</feature>
<feature type="repeat" description="CXXCXGXG motif" evidence="11">
    <location>
        <begin position="228"/>
        <end position="235"/>
    </location>
</feature>
<evidence type="ECO:0000313" key="16">
    <source>
        <dbReference type="Proteomes" id="UP000298860"/>
    </source>
</evidence>
<dbReference type="InterPro" id="IPR001623">
    <property type="entry name" value="DnaJ_domain"/>
</dbReference>
<keyword evidence="8 11" id="KW-0143">Chaperone</keyword>
<dbReference type="NCBIfam" id="NF008035">
    <property type="entry name" value="PRK10767.1"/>
    <property type="match status" value="1"/>
</dbReference>
<dbReference type="Gene3D" id="2.60.260.20">
    <property type="entry name" value="Urease metallochaperone UreE, N-terminal domain"/>
    <property type="match status" value="2"/>
</dbReference>
<dbReference type="GO" id="GO:0042026">
    <property type="term" value="P:protein refolding"/>
    <property type="evidence" value="ECO:0007669"/>
    <property type="project" value="TreeGrafter"/>
</dbReference>
<comment type="cofactor">
    <cofactor evidence="11">
        <name>Zn(2+)</name>
        <dbReference type="ChEBI" id="CHEBI:29105"/>
    </cofactor>
    <text evidence="11">Binds 2 Zn(2+) ions per monomer.</text>
</comment>
<dbReference type="SUPFAM" id="SSF46565">
    <property type="entry name" value="Chaperone J-domain"/>
    <property type="match status" value="1"/>
</dbReference>
<dbReference type="Gene3D" id="1.10.287.110">
    <property type="entry name" value="DnaJ domain"/>
    <property type="match status" value="1"/>
</dbReference>
<comment type="domain">
    <text evidence="11">The J domain is necessary and sufficient to stimulate DnaK ATPase activity. Zinc center 1 plays an important role in the autonomous, DnaK-independent chaperone activity of DnaJ. Zinc center 2 is essential for interaction with DnaK and for DnaJ activity.</text>
</comment>
<feature type="binding site" evidence="11">
    <location>
        <position position="228"/>
    </location>
    <ligand>
        <name>Zn(2+)</name>
        <dbReference type="ChEBI" id="CHEBI:29105"/>
        <label>1</label>
    </ligand>
</feature>
<feature type="binding site" evidence="11">
    <location>
        <position position="195"/>
    </location>
    <ligand>
        <name>Zn(2+)</name>
        <dbReference type="ChEBI" id="CHEBI:29105"/>
        <label>2</label>
    </ligand>
</feature>
<evidence type="ECO:0000256" key="3">
    <source>
        <dbReference type="ARBA" id="ARBA00022723"/>
    </source>
</evidence>
<dbReference type="FunFam" id="2.60.260.20:FF:000005">
    <property type="entry name" value="Chaperone protein dnaJ 1, mitochondrial"/>
    <property type="match status" value="1"/>
</dbReference>
<gene>
    <name evidence="15" type="primary">dnaJ_2</name>
    <name evidence="11" type="synonym">dnaJ</name>
    <name evidence="15" type="ORF">GTS_48740</name>
</gene>
<dbReference type="CDD" id="cd10747">
    <property type="entry name" value="DnaJ_C"/>
    <property type="match status" value="1"/>
</dbReference>
<keyword evidence="7 11" id="KW-0346">Stress response</keyword>
<evidence type="ECO:0000256" key="9">
    <source>
        <dbReference type="ARBA" id="ARBA00061004"/>
    </source>
</evidence>
<evidence type="ECO:0000256" key="7">
    <source>
        <dbReference type="ARBA" id="ARBA00023016"/>
    </source>
</evidence>
<dbReference type="SUPFAM" id="SSF57938">
    <property type="entry name" value="DnaJ/Hsp40 cysteine-rich domain"/>
    <property type="match status" value="1"/>
</dbReference>
<dbReference type="AlphaFoldDB" id="A0A4D4J998"/>
<feature type="binding site" evidence="11">
    <location>
        <position position="214"/>
    </location>
    <ligand>
        <name>Zn(2+)</name>
        <dbReference type="ChEBI" id="CHEBI:29105"/>
        <label>2</label>
    </ligand>
</feature>
<evidence type="ECO:0000259" key="13">
    <source>
        <dbReference type="PROSITE" id="PS50076"/>
    </source>
</evidence>
<feature type="domain" description="J" evidence="13">
    <location>
        <begin position="10"/>
        <end position="75"/>
    </location>
</feature>
<evidence type="ECO:0000256" key="8">
    <source>
        <dbReference type="ARBA" id="ARBA00023186"/>
    </source>
</evidence>
<comment type="caution">
    <text evidence="15">The sequence shown here is derived from an EMBL/GenBank/DDBJ whole genome shotgun (WGS) entry which is preliminary data.</text>
</comment>
<dbReference type="GO" id="GO:0031072">
    <property type="term" value="F:heat shock protein binding"/>
    <property type="evidence" value="ECO:0007669"/>
    <property type="project" value="InterPro"/>
</dbReference>
<name>A0A4D4J998_9PSEU</name>
<dbReference type="OrthoDB" id="9779889at2"/>
<dbReference type="InterPro" id="IPR036410">
    <property type="entry name" value="HSP_DnaJ_Cys-rich_dom_sf"/>
</dbReference>
<dbReference type="Gene3D" id="2.10.230.10">
    <property type="entry name" value="Heat shock protein DnaJ, cysteine-rich domain"/>
    <property type="match status" value="1"/>
</dbReference>
<dbReference type="InterPro" id="IPR001305">
    <property type="entry name" value="HSP_DnaJ_Cys-rich_dom"/>
</dbReference>
<evidence type="ECO:0000259" key="14">
    <source>
        <dbReference type="PROSITE" id="PS51188"/>
    </source>
</evidence>
<evidence type="ECO:0000256" key="10">
    <source>
        <dbReference type="ARBA" id="ARBA00067609"/>
    </source>
</evidence>
<evidence type="ECO:0000313" key="15">
    <source>
        <dbReference type="EMBL" id="GDY33241.1"/>
    </source>
</evidence>
<dbReference type="NCBIfam" id="TIGR02349">
    <property type="entry name" value="DnaJ_bact"/>
    <property type="match status" value="1"/>
</dbReference>
<proteinExistence type="inferred from homology"/>
<dbReference type="SUPFAM" id="SSF49493">
    <property type="entry name" value="HSP40/DnaJ peptide-binding domain"/>
    <property type="match status" value="2"/>
</dbReference>
<keyword evidence="3 11" id="KW-0479">Metal-binding</keyword>
<evidence type="ECO:0000256" key="4">
    <source>
        <dbReference type="ARBA" id="ARBA00022737"/>
    </source>
</evidence>
<dbReference type="Pfam" id="PF01556">
    <property type="entry name" value="DnaJ_C"/>
    <property type="match status" value="1"/>
</dbReference>
<keyword evidence="6 11" id="KW-0862">Zinc</keyword>
<comment type="similarity">
    <text evidence="9 11">Belongs to the DnaJ family.</text>
</comment>
<feature type="binding site" evidence="11">
    <location>
        <position position="217"/>
    </location>
    <ligand>
        <name>Zn(2+)</name>
        <dbReference type="ChEBI" id="CHEBI:29105"/>
        <label>2</label>
    </ligand>
</feature>
<feature type="domain" description="CR-type" evidence="14">
    <location>
        <begin position="162"/>
        <end position="240"/>
    </location>
</feature>
<feature type="binding site" evidence="11">
    <location>
        <position position="178"/>
    </location>
    <ligand>
        <name>Zn(2+)</name>
        <dbReference type="ChEBI" id="CHEBI:29105"/>
        <label>1</label>
    </ligand>
</feature>
<dbReference type="Proteomes" id="UP000298860">
    <property type="component" value="Unassembled WGS sequence"/>
</dbReference>
<dbReference type="GO" id="GO:0006260">
    <property type="term" value="P:DNA replication"/>
    <property type="evidence" value="ECO:0007669"/>
    <property type="project" value="UniProtKB-KW"/>
</dbReference>
<comment type="subunit">
    <text evidence="11">Homodimer.</text>
</comment>
<dbReference type="InterPro" id="IPR036869">
    <property type="entry name" value="J_dom_sf"/>
</dbReference>
<reference evidence="16" key="1">
    <citation type="submission" date="2019-04" db="EMBL/GenBank/DDBJ databases">
        <title>Draft genome sequence of Pseudonocardiaceae bacterium SL3-2-4.</title>
        <authorList>
            <person name="Ningsih F."/>
            <person name="Yokota A."/>
            <person name="Sakai Y."/>
            <person name="Nanatani K."/>
            <person name="Yabe S."/>
            <person name="Oetari A."/>
            <person name="Sjamsuridzal W."/>
        </authorList>
    </citation>
    <scope>NUCLEOTIDE SEQUENCE [LARGE SCALE GENOMIC DNA]</scope>
    <source>
        <strain evidence="16">SL3-2-4</strain>
    </source>
</reference>
<feature type="repeat" description="CXXCXGXG motif" evidence="11">
    <location>
        <begin position="175"/>
        <end position="182"/>
    </location>
</feature>
<evidence type="ECO:0000256" key="11">
    <source>
        <dbReference type="HAMAP-Rule" id="MF_01152"/>
    </source>
</evidence>
<dbReference type="CDD" id="cd06257">
    <property type="entry name" value="DnaJ"/>
    <property type="match status" value="1"/>
</dbReference>
<comment type="subcellular location">
    <subcellularLocation>
        <location evidence="11">Cytoplasm</location>
    </subcellularLocation>
</comment>
<dbReference type="PANTHER" id="PTHR43096:SF54">
    <property type="entry name" value="CHAPERONE PROTEIN DNAJ 1"/>
    <property type="match status" value="1"/>
</dbReference>
<dbReference type="PROSITE" id="PS50076">
    <property type="entry name" value="DNAJ_2"/>
    <property type="match status" value="1"/>
</dbReference>
<keyword evidence="16" id="KW-1185">Reference proteome</keyword>
<dbReference type="Pfam" id="PF00226">
    <property type="entry name" value="DnaJ"/>
    <property type="match status" value="1"/>
</dbReference>
<protein>
    <recommendedName>
        <fullName evidence="10 11">Chaperone protein DnaJ</fullName>
    </recommendedName>
</protein>
<keyword evidence="4 11" id="KW-0677">Repeat</keyword>
<dbReference type="PROSITE" id="PS51188">
    <property type="entry name" value="ZF_CR"/>
    <property type="match status" value="1"/>
</dbReference>
<dbReference type="InterPro" id="IPR008971">
    <property type="entry name" value="HSP40/DnaJ_pept-bd"/>
</dbReference>
<dbReference type="GO" id="GO:0005524">
    <property type="term" value="F:ATP binding"/>
    <property type="evidence" value="ECO:0007669"/>
    <property type="project" value="InterPro"/>
</dbReference>
<accession>A0A4D4J998</accession>
<evidence type="ECO:0000256" key="12">
    <source>
        <dbReference type="PROSITE-ProRule" id="PRU00546"/>
    </source>
</evidence>
<comment type="function">
    <text evidence="11">Participates actively in the response to hyperosmotic and heat shock by preventing the aggregation of stress-denatured proteins and by disaggregating proteins, also in an autonomous, DnaK-independent fashion. Unfolded proteins bind initially to DnaJ; upon interaction with the DnaJ-bound protein, DnaK hydrolyzes its bound ATP, resulting in the formation of a stable complex. GrpE releases ADP from DnaK; ATP binding to DnaK triggers the release of the substrate protein, thus completing the reaction cycle. Several rounds of ATP-dependent interactions between DnaJ, DnaK and GrpE are required for fully efficient folding. Also involved, together with DnaK and GrpE, in the DNA replication of plasmids through activation of initiation proteins.</text>
</comment>
<dbReference type="GO" id="GO:0008270">
    <property type="term" value="F:zinc ion binding"/>
    <property type="evidence" value="ECO:0007669"/>
    <property type="project" value="UniProtKB-UniRule"/>
</dbReference>
<evidence type="ECO:0000256" key="6">
    <source>
        <dbReference type="ARBA" id="ARBA00022833"/>
    </source>
</evidence>
<dbReference type="PRINTS" id="PR00625">
    <property type="entry name" value="JDOMAIN"/>
</dbReference>
<organism evidence="15 16">
    <name type="scientific">Gandjariella thermophila</name>
    <dbReference type="NCBI Taxonomy" id="1931992"/>
    <lineage>
        <taxon>Bacteria</taxon>
        <taxon>Bacillati</taxon>
        <taxon>Actinomycetota</taxon>
        <taxon>Actinomycetes</taxon>
        <taxon>Pseudonocardiales</taxon>
        <taxon>Pseudonocardiaceae</taxon>
        <taxon>Gandjariella</taxon>
    </lineage>
</organism>
<dbReference type="InterPro" id="IPR012724">
    <property type="entry name" value="DnaJ"/>
</dbReference>
<keyword evidence="5 11" id="KW-0863">Zinc-finger</keyword>
<dbReference type="CDD" id="cd10719">
    <property type="entry name" value="DnaJ_zf"/>
    <property type="match status" value="1"/>
</dbReference>
<dbReference type="GO" id="GO:0051082">
    <property type="term" value="F:unfolded protein binding"/>
    <property type="evidence" value="ECO:0007669"/>
    <property type="project" value="UniProtKB-UniRule"/>
</dbReference>
<feature type="zinc finger region" description="CR-type" evidence="12">
    <location>
        <begin position="162"/>
        <end position="240"/>
    </location>
</feature>
<dbReference type="SMART" id="SM00271">
    <property type="entry name" value="DnaJ"/>
    <property type="match status" value="1"/>
</dbReference>
<feature type="repeat" description="CXXCXGXG motif" evidence="11">
    <location>
        <begin position="192"/>
        <end position="199"/>
    </location>
</feature>
<dbReference type="Pfam" id="PF00684">
    <property type="entry name" value="DnaJ_CXXCXGXG"/>
    <property type="match status" value="1"/>
</dbReference>
<dbReference type="GO" id="GO:0005737">
    <property type="term" value="C:cytoplasm"/>
    <property type="evidence" value="ECO:0007669"/>
    <property type="project" value="UniProtKB-SubCell"/>
</dbReference>
<keyword evidence="2 11" id="KW-0235">DNA replication</keyword>
<dbReference type="InterPro" id="IPR002939">
    <property type="entry name" value="DnaJ_C"/>
</dbReference>